<dbReference type="RefSeq" id="WP_265382676.1">
    <property type="nucleotide sequence ID" value="NZ_CP110615.1"/>
</dbReference>
<accession>A0ABY6NYV4</accession>
<name>A0ABY6NYV4_9NOCA</name>
<reference evidence="2" key="1">
    <citation type="submission" date="2022-10" db="EMBL/GenBank/DDBJ databases">
        <title>Rhodococcus sp.75.</title>
        <authorList>
            <person name="Sun M."/>
        </authorList>
    </citation>
    <scope>NUCLEOTIDE SEQUENCE</scope>
    <source>
        <strain evidence="2">75</strain>
    </source>
</reference>
<dbReference type="EMBL" id="CP110615">
    <property type="protein sequence ID" value="UZJ24569.1"/>
    <property type="molecule type" value="Genomic_DNA"/>
</dbReference>
<proteinExistence type="predicted"/>
<dbReference type="InterPro" id="IPR025668">
    <property type="entry name" value="Tnp_DDE_dom"/>
</dbReference>
<organism evidence="2 3">
    <name type="scientific">Rhodococcus antarcticus</name>
    <dbReference type="NCBI Taxonomy" id="2987751"/>
    <lineage>
        <taxon>Bacteria</taxon>
        <taxon>Bacillati</taxon>
        <taxon>Actinomycetota</taxon>
        <taxon>Actinomycetes</taxon>
        <taxon>Mycobacteriales</taxon>
        <taxon>Nocardiaceae</taxon>
        <taxon>Rhodococcus</taxon>
    </lineage>
</organism>
<gene>
    <name evidence="2" type="ORF">RHODO2019_15800</name>
</gene>
<dbReference type="NCBIfam" id="NF033539">
    <property type="entry name" value="transpos_IS1380"/>
    <property type="match status" value="1"/>
</dbReference>
<dbReference type="InterPro" id="IPR047960">
    <property type="entry name" value="Transpos_IS1380"/>
</dbReference>
<evidence type="ECO:0000313" key="3">
    <source>
        <dbReference type="Proteomes" id="UP001164965"/>
    </source>
</evidence>
<dbReference type="Proteomes" id="UP001164965">
    <property type="component" value="Chromosome"/>
</dbReference>
<evidence type="ECO:0000259" key="1">
    <source>
        <dbReference type="Pfam" id="PF13701"/>
    </source>
</evidence>
<sequence>MPDAGLLPAAVLAQRVDLGGVVDRRLRLARHGANSGAKALTVIGAMLAGGDSIDDTALLRAGAAGSLFDGTRAPSTVGSWLRAHKWSNVRQLDAISRELLARLWGCGAGPADLTAPLTIDIDSTIVAVHGRAKQGAAFGYTKVRCYHPQLATCAETGQVLMCRLRGGSAGAARGAASLVTETISRVRNAGATGALTVRADSAFYSKSMLSTAAKFDVRFSITARQDPRVRAAIEAIDEGAWQQIPYWLSTPEVSGADIAETPFTVFASDKTHARGVRLVVRRVRPTPGSQLALFTTWDHHAFVTDRDLPLAEVEADHRRHAVVEQNIAELTSAGLAHLPSGRFMANAAWLALAVMAHNLGRAIALLAGPALARATAATLRRTVFTMPGRLIHTGRRRHLRLPQSWPWAAPILLALTRIHAIPLRR</sequence>
<evidence type="ECO:0000313" key="2">
    <source>
        <dbReference type="EMBL" id="UZJ24569.1"/>
    </source>
</evidence>
<protein>
    <submittedName>
        <fullName evidence="2">IS1380 family transposase</fullName>
    </submittedName>
</protein>
<feature type="domain" description="Transposase DDE" evidence="1">
    <location>
        <begin position="46"/>
        <end position="420"/>
    </location>
</feature>
<dbReference type="Pfam" id="PF13701">
    <property type="entry name" value="DDE_Tnp_1_4"/>
    <property type="match status" value="1"/>
</dbReference>
<keyword evidence="3" id="KW-1185">Reference proteome</keyword>